<proteinExistence type="predicted"/>
<name>Q8RD20_CALS4</name>
<accession>Q8RD20</accession>
<dbReference type="Proteomes" id="UP000000555">
    <property type="component" value="Chromosome"/>
</dbReference>
<dbReference type="HOGENOM" id="CLU_3077834_0_0_9"/>
<evidence type="ECO:0000313" key="2">
    <source>
        <dbReference type="Proteomes" id="UP000000555"/>
    </source>
</evidence>
<dbReference type="KEGG" id="tte:TTE0230"/>
<evidence type="ECO:0000313" key="1">
    <source>
        <dbReference type="EMBL" id="AAM23528.1"/>
    </source>
</evidence>
<dbReference type="AlphaFoldDB" id="Q8RD20"/>
<sequence>MYEKILGHIDCFDYGSLSYVCGLFWKTNSACAEYSIKRRNKEGSCITWRMGI</sequence>
<reference evidence="1 2" key="1">
    <citation type="journal article" date="2002" name="Genome Res.">
        <title>A complete sequence of the T. tengcongensis genome.</title>
        <authorList>
            <person name="Bao Q."/>
            <person name="Tian Y."/>
            <person name="Li W."/>
            <person name="Xu Z."/>
            <person name="Xuan Z."/>
            <person name="Hu S."/>
            <person name="Dong W."/>
            <person name="Yang J."/>
            <person name="Chen Y."/>
            <person name="Xue Y."/>
            <person name="Xu Y."/>
            <person name="Lai X."/>
            <person name="Huang L."/>
            <person name="Dong X."/>
            <person name="Ma Y."/>
            <person name="Ling L."/>
            <person name="Tan H."/>
            <person name="Chen R."/>
            <person name="Wang J."/>
            <person name="Yu J."/>
            <person name="Yang H."/>
        </authorList>
    </citation>
    <scope>NUCLEOTIDE SEQUENCE [LARGE SCALE GENOMIC DNA]</scope>
    <source>
        <strain evidence="2">DSM 15242 / JCM 11007 / NBRC 100824 / MB4</strain>
    </source>
</reference>
<dbReference type="STRING" id="273068.TTE0230"/>
<keyword evidence="2" id="KW-1185">Reference proteome</keyword>
<gene>
    <name evidence="1" type="ordered locus">TTE0230</name>
</gene>
<protein>
    <submittedName>
        <fullName evidence="1">Uncharacterized protein</fullName>
    </submittedName>
</protein>
<dbReference type="EMBL" id="AE008691">
    <property type="protein sequence ID" value="AAM23528.1"/>
    <property type="molecule type" value="Genomic_DNA"/>
</dbReference>
<organism evidence="1 2">
    <name type="scientific">Caldanaerobacter subterraneus subsp. tengcongensis (strain DSM 15242 / JCM 11007 / NBRC 100824 / MB4)</name>
    <name type="common">Thermoanaerobacter tengcongensis</name>
    <dbReference type="NCBI Taxonomy" id="273068"/>
    <lineage>
        <taxon>Bacteria</taxon>
        <taxon>Bacillati</taxon>
        <taxon>Bacillota</taxon>
        <taxon>Clostridia</taxon>
        <taxon>Thermoanaerobacterales</taxon>
        <taxon>Thermoanaerobacteraceae</taxon>
        <taxon>Caldanaerobacter</taxon>
    </lineage>
</organism>